<dbReference type="Pfam" id="PF12791">
    <property type="entry name" value="RsgI_N"/>
    <property type="match status" value="1"/>
</dbReference>
<feature type="region of interest" description="Disordered" evidence="6">
    <location>
        <begin position="287"/>
        <end position="452"/>
    </location>
</feature>
<evidence type="ECO:0000259" key="8">
    <source>
        <dbReference type="PROSITE" id="PS51849"/>
    </source>
</evidence>
<evidence type="ECO:0000256" key="4">
    <source>
        <dbReference type="ARBA" id="ARBA00022989"/>
    </source>
</evidence>
<accession>A0A2A6DYT9</accession>
<evidence type="ECO:0000313" key="10">
    <source>
        <dbReference type="Proteomes" id="UP000243688"/>
    </source>
</evidence>
<evidence type="ECO:0000256" key="1">
    <source>
        <dbReference type="ARBA" id="ARBA00004162"/>
    </source>
</evidence>
<protein>
    <recommendedName>
        <fullName evidence="8">RsgI N-terminal anti-sigma domain-containing protein</fullName>
    </recommendedName>
</protein>
<organism evidence="9 10">
    <name type="scientific">Candidatus Reconcilbacillus cellulovorans</name>
    <dbReference type="NCBI Taxonomy" id="1906605"/>
    <lineage>
        <taxon>Bacteria</taxon>
        <taxon>Bacillati</taxon>
        <taxon>Bacillota</taxon>
        <taxon>Bacilli</taxon>
        <taxon>Bacillales</taxon>
        <taxon>Paenibacillaceae</taxon>
        <taxon>Candidatus Reconcilbacillus</taxon>
    </lineage>
</organism>
<dbReference type="Proteomes" id="UP000243688">
    <property type="component" value="Unassembled WGS sequence"/>
</dbReference>
<evidence type="ECO:0000256" key="7">
    <source>
        <dbReference type="SAM" id="Phobius"/>
    </source>
</evidence>
<keyword evidence="2" id="KW-1003">Cell membrane</keyword>
<evidence type="ECO:0000256" key="2">
    <source>
        <dbReference type="ARBA" id="ARBA00022475"/>
    </source>
</evidence>
<comment type="caution">
    <text evidence="9">The sequence shown here is derived from an EMBL/GenBank/DDBJ whole genome shotgun (WGS) entry which is preliminary data.</text>
</comment>
<comment type="subcellular location">
    <subcellularLocation>
        <location evidence="1">Cell membrane</location>
        <topology evidence="1">Single-pass membrane protein</topology>
    </subcellularLocation>
</comment>
<dbReference type="Pfam" id="PF23750">
    <property type="entry name" value="RsgI_M"/>
    <property type="match status" value="1"/>
</dbReference>
<gene>
    <name evidence="9" type="ORF">BLM47_10980</name>
</gene>
<reference evidence="9 10" key="1">
    <citation type="submission" date="2016-12" db="EMBL/GenBank/DDBJ databases">
        <title>Candidatus Reconcilibacillus cellulovorans genome.</title>
        <authorList>
            <person name="Kolinko S."/>
            <person name="Wu Y.-W."/>
            <person name="Tachea F."/>
            <person name="Denzel E."/>
            <person name="Hiras J."/>
            <person name="Baecker N."/>
            <person name="Chan L.J."/>
            <person name="Eichorst S.A."/>
            <person name="Frey D."/>
            <person name="Adams P.D."/>
            <person name="Pray T."/>
            <person name="Tanjore D."/>
            <person name="Petzold C.J."/>
            <person name="Gladden J.M."/>
            <person name="Simmons B.A."/>
            <person name="Singer S.W."/>
        </authorList>
    </citation>
    <scope>NUCLEOTIDE SEQUENCE [LARGE SCALE GENOMIC DNA]</scope>
    <source>
        <strain evidence="9">JTherm</strain>
    </source>
</reference>
<evidence type="ECO:0000256" key="3">
    <source>
        <dbReference type="ARBA" id="ARBA00022692"/>
    </source>
</evidence>
<feature type="transmembrane region" description="Helical" evidence="7">
    <location>
        <begin position="49"/>
        <end position="74"/>
    </location>
</feature>
<dbReference type="PROSITE" id="PS51849">
    <property type="entry name" value="RSGI_N"/>
    <property type="match status" value="1"/>
</dbReference>
<sequence>MERKGKSAIIMTADGRFLKVPATACGEACVGEEIAFEAPDVRRRFTRRAVLRASVVAAVATAACLALAFVWYGLRVAPEPAIAAYVTLDINPSVEMAVDADETVLQLYGLNEDGRRLVEGVAYKGKRVADLAAELIDRAERMGFVSPEAEPEIVVATVPVRTVSNEIDEKDATAAVSELQDRVAEDVAATVKKKLEETRRPTATIIVRSVPEEVREEALKVGMSAGKYAIYLEAAAKQPENEALTPETFKRRSISELAAQAGGLDRLIDVDRKPTVDEWKRILENVNKKQKIQKNSDNDKKSGRGAGPNEYRGSSPSPDSSDRTGNPGGDSVGIVRRPSPSVRPGSVQFGDADDRDASDRYSSRRPSASDQSGSDRKGDRQRNDKRGSGRGDPQMSAPSGQNVVMPGFSAKTPVPGRDKEEKEREDEKDEKPGDGKSRRPSPTDRSDRDERG</sequence>
<evidence type="ECO:0000256" key="5">
    <source>
        <dbReference type="ARBA" id="ARBA00023136"/>
    </source>
</evidence>
<feature type="compositionally biased region" description="Basic and acidic residues" evidence="6">
    <location>
        <begin position="373"/>
        <end position="389"/>
    </location>
</feature>
<keyword evidence="5 7" id="KW-0472">Membrane</keyword>
<evidence type="ECO:0000313" key="9">
    <source>
        <dbReference type="EMBL" id="PDO09736.1"/>
    </source>
</evidence>
<feature type="domain" description="RsgI N-terminal anti-sigma" evidence="8">
    <location>
        <begin position="1"/>
        <end position="45"/>
    </location>
</feature>
<dbReference type="InterPro" id="IPR024449">
    <property type="entry name" value="Anti-sigma_RsgI_N"/>
</dbReference>
<proteinExistence type="predicted"/>
<dbReference type="AlphaFoldDB" id="A0A2A6DYT9"/>
<dbReference type="InterPro" id="IPR055431">
    <property type="entry name" value="RsgI_M"/>
</dbReference>
<dbReference type="EMBL" id="MOXJ01000029">
    <property type="protein sequence ID" value="PDO09736.1"/>
    <property type="molecule type" value="Genomic_DNA"/>
</dbReference>
<name>A0A2A6DYT9_9BACL</name>
<feature type="compositionally biased region" description="Basic and acidic residues" evidence="6">
    <location>
        <begin position="429"/>
        <end position="452"/>
    </location>
</feature>
<dbReference type="GO" id="GO:0005886">
    <property type="term" value="C:plasma membrane"/>
    <property type="evidence" value="ECO:0007669"/>
    <property type="project" value="UniProtKB-SubCell"/>
</dbReference>
<keyword evidence="3 7" id="KW-0812">Transmembrane</keyword>
<keyword evidence="4 7" id="KW-1133">Transmembrane helix</keyword>
<evidence type="ECO:0000256" key="6">
    <source>
        <dbReference type="SAM" id="MobiDB-lite"/>
    </source>
</evidence>